<dbReference type="KEGG" id="vg:77946835"/>
<evidence type="ECO:0000313" key="2">
    <source>
        <dbReference type="Proteomes" id="UP000501900"/>
    </source>
</evidence>
<sequence length="69" mass="7947">MFNSTADHLQGAKLIGDTFTKVGLRHNADDNTWTEYEYEQKALACEVNLKTRFACRLWEKDIFAAMFGN</sequence>
<dbReference type="RefSeq" id="YP_010670625.1">
    <property type="nucleotide sequence ID" value="NC_070965.1"/>
</dbReference>
<name>A0A6G8R6D2_9CAUD</name>
<accession>A0A6G8R6D2</accession>
<proteinExistence type="predicted"/>
<dbReference type="Proteomes" id="UP000501900">
    <property type="component" value="Genome"/>
</dbReference>
<dbReference type="GeneID" id="77946835"/>
<keyword evidence="2" id="KW-1185">Reference proteome</keyword>
<organism evidence="1 2">
    <name type="scientific">Synechococcus phage S-H34</name>
    <dbReference type="NCBI Taxonomy" id="2718942"/>
    <lineage>
        <taxon>Viruses</taxon>
        <taxon>Duplodnaviria</taxon>
        <taxon>Heunggongvirae</taxon>
        <taxon>Uroviricota</taxon>
        <taxon>Caudoviricetes</taxon>
        <taxon>Pantevenvirales</taxon>
        <taxon>Kyanoviridae</taxon>
        <taxon>Makaravirus</taxon>
        <taxon>Makaravirus thirtyfour</taxon>
    </lineage>
</organism>
<reference evidence="1 2" key="1">
    <citation type="submission" date="2020-03" db="EMBL/GenBank/DDBJ databases">
        <title>The Isolation and Genome Sequence of a Novel Cyanophage S-H34 from the Huanghai Sea, China.</title>
        <authorList>
            <person name="Jiang T."/>
        </authorList>
    </citation>
    <scope>NUCLEOTIDE SEQUENCE [LARGE SCALE GENOMIC DNA]</scope>
</reference>
<dbReference type="EMBL" id="MT162467">
    <property type="protein sequence ID" value="QIN96957.1"/>
    <property type="molecule type" value="Genomic_DNA"/>
</dbReference>
<protein>
    <submittedName>
        <fullName evidence="1">Uncharacterized protein</fullName>
    </submittedName>
</protein>
<evidence type="ECO:0000313" key="1">
    <source>
        <dbReference type="EMBL" id="QIN96957.1"/>
    </source>
</evidence>